<keyword evidence="1" id="KW-1133">Transmembrane helix</keyword>
<reference evidence="2" key="1">
    <citation type="submission" date="2019-06" db="EMBL/GenBank/DDBJ databases">
        <authorList>
            <person name="Zheng W."/>
        </authorList>
    </citation>
    <scope>NUCLEOTIDE SEQUENCE</scope>
    <source>
        <strain evidence="2">QDHG01</strain>
    </source>
</reference>
<keyword evidence="3" id="KW-1185">Reference proteome</keyword>
<dbReference type="EMBL" id="RRYP01021911">
    <property type="protein sequence ID" value="TNV72550.1"/>
    <property type="molecule type" value="Genomic_DNA"/>
</dbReference>
<feature type="transmembrane region" description="Helical" evidence="1">
    <location>
        <begin position="93"/>
        <end position="117"/>
    </location>
</feature>
<feature type="transmembrane region" description="Helical" evidence="1">
    <location>
        <begin position="25"/>
        <end position="48"/>
    </location>
</feature>
<dbReference type="AlphaFoldDB" id="A0A8J8NDR3"/>
<protein>
    <submittedName>
        <fullName evidence="2">Uncharacterized protein</fullName>
    </submittedName>
</protein>
<keyword evidence="1" id="KW-0812">Transmembrane</keyword>
<evidence type="ECO:0000313" key="2">
    <source>
        <dbReference type="EMBL" id="TNV72550.1"/>
    </source>
</evidence>
<gene>
    <name evidence="2" type="ORF">FGO68_gene1993</name>
</gene>
<name>A0A8J8NDR3_HALGN</name>
<proteinExistence type="predicted"/>
<sequence length="242" mass="26638">MAYMATGIALTVAQAACVKQMLISGAMTLGLILVLRNLCTLIGAYFIMRHQNGPGMFSTLRNTLTSEQLALLSVRSILSFIALATSYESLRYISLGLYGAVHIMQPLISYMVGYCMFDRGMHITEIANLHISAISVYFIAKGEAPAQTIFTGMLEQSQGIEGVVTLGAFIGGIQLKSIATVLQGLSSLMLLPERPSYHKPLGQLSILYNLLHHRYDLRTNNIACVYSVFTNRHSMPHQRAIY</sequence>
<evidence type="ECO:0000313" key="3">
    <source>
        <dbReference type="Proteomes" id="UP000785679"/>
    </source>
</evidence>
<comment type="caution">
    <text evidence="2">The sequence shown here is derived from an EMBL/GenBank/DDBJ whole genome shotgun (WGS) entry which is preliminary data.</text>
</comment>
<keyword evidence="1" id="KW-0472">Membrane</keyword>
<dbReference type="Proteomes" id="UP000785679">
    <property type="component" value="Unassembled WGS sequence"/>
</dbReference>
<accession>A0A8J8NDR3</accession>
<organism evidence="2 3">
    <name type="scientific">Halteria grandinella</name>
    <dbReference type="NCBI Taxonomy" id="5974"/>
    <lineage>
        <taxon>Eukaryota</taxon>
        <taxon>Sar</taxon>
        <taxon>Alveolata</taxon>
        <taxon>Ciliophora</taxon>
        <taxon>Intramacronucleata</taxon>
        <taxon>Spirotrichea</taxon>
        <taxon>Stichotrichia</taxon>
        <taxon>Sporadotrichida</taxon>
        <taxon>Halteriidae</taxon>
        <taxon>Halteria</taxon>
    </lineage>
</organism>
<evidence type="ECO:0000256" key="1">
    <source>
        <dbReference type="SAM" id="Phobius"/>
    </source>
</evidence>